<dbReference type="AlphaFoldDB" id="A0A511T278"/>
<dbReference type="EMBL" id="FOIB01000001">
    <property type="protein sequence ID" value="SES81582.1"/>
    <property type="molecule type" value="Genomic_DNA"/>
</dbReference>
<evidence type="ECO:0000256" key="1">
    <source>
        <dbReference type="SAM" id="SignalP"/>
    </source>
</evidence>
<evidence type="ECO:0000313" key="3">
    <source>
        <dbReference type="EMBL" id="SES81582.1"/>
    </source>
</evidence>
<comment type="caution">
    <text evidence="2">The sequence shown here is derived from an EMBL/GenBank/DDBJ whole genome shotgun (WGS) entry which is preliminary data.</text>
</comment>
<dbReference type="EMBL" id="BJXR01000025">
    <property type="protein sequence ID" value="GEN07732.1"/>
    <property type="molecule type" value="Genomic_DNA"/>
</dbReference>
<evidence type="ECO:0000313" key="2">
    <source>
        <dbReference type="EMBL" id="GEN07732.1"/>
    </source>
</evidence>
<proteinExistence type="predicted"/>
<organism evidence="2 5">
    <name type="scientific">Myxococcus fulvus</name>
    <dbReference type="NCBI Taxonomy" id="33"/>
    <lineage>
        <taxon>Bacteria</taxon>
        <taxon>Pseudomonadati</taxon>
        <taxon>Myxococcota</taxon>
        <taxon>Myxococcia</taxon>
        <taxon>Myxococcales</taxon>
        <taxon>Cystobacterineae</taxon>
        <taxon>Myxococcaceae</taxon>
        <taxon>Myxococcus</taxon>
    </lineage>
</organism>
<evidence type="ECO:0000313" key="4">
    <source>
        <dbReference type="Proteomes" id="UP000183760"/>
    </source>
</evidence>
<feature type="signal peptide" evidence="1">
    <location>
        <begin position="1"/>
        <end position="26"/>
    </location>
</feature>
<evidence type="ECO:0000313" key="5">
    <source>
        <dbReference type="Proteomes" id="UP000321514"/>
    </source>
</evidence>
<evidence type="ECO:0008006" key="6">
    <source>
        <dbReference type="Google" id="ProtNLM"/>
    </source>
</evidence>
<dbReference type="STRING" id="1334629.MFUL124B02_02100"/>
<protein>
    <recommendedName>
        <fullName evidence="6">Lipoprotein</fullName>
    </recommendedName>
</protein>
<accession>A0A511T278</accession>
<sequence>MTRGLLCWTRGAFLLVAVLTAGAARADGNQCSADCITKSDAMMRSCIDKCPAPSDDPTRPGPFQSCMARCQEKQEKKFAECSERCVDPEGIETPRKGKSGRVR</sequence>
<keyword evidence="1" id="KW-0732">Signal</keyword>
<reference evidence="2 5" key="2">
    <citation type="submission" date="2019-07" db="EMBL/GenBank/DDBJ databases">
        <title>Whole genome shotgun sequence of Myxococcus fulvus NBRC 100333.</title>
        <authorList>
            <person name="Hosoyama A."/>
            <person name="Uohara A."/>
            <person name="Ohji S."/>
            <person name="Ichikawa N."/>
        </authorList>
    </citation>
    <scope>NUCLEOTIDE SEQUENCE [LARGE SCALE GENOMIC DNA]</scope>
    <source>
        <strain evidence="2 5">NBRC 100333</strain>
    </source>
</reference>
<keyword evidence="4" id="KW-1185">Reference proteome</keyword>
<gene>
    <name evidence="2" type="ORF">MFU01_27690</name>
    <name evidence="3" type="ORF">SAMN05443572_101243</name>
</gene>
<reference evidence="3 4" key="1">
    <citation type="submission" date="2016-10" db="EMBL/GenBank/DDBJ databases">
        <authorList>
            <person name="Varghese N."/>
            <person name="Submissions S."/>
        </authorList>
    </citation>
    <scope>NUCLEOTIDE SEQUENCE [LARGE SCALE GENOMIC DNA]</scope>
    <source>
        <strain evidence="3 4">DSM 16525</strain>
    </source>
</reference>
<dbReference type="Proteomes" id="UP000183760">
    <property type="component" value="Unassembled WGS sequence"/>
</dbReference>
<dbReference type="Proteomes" id="UP000321514">
    <property type="component" value="Unassembled WGS sequence"/>
</dbReference>
<name>A0A511T278_MYXFU</name>
<dbReference type="RefSeq" id="WP_046710555.1">
    <property type="nucleotide sequence ID" value="NZ_BJXR01000025.1"/>
</dbReference>
<feature type="chain" id="PRO_5022967628" description="Lipoprotein" evidence="1">
    <location>
        <begin position="27"/>
        <end position="103"/>
    </location>
</feature>
<dbReference type="OrthoDB" id="9906234at2"/>